<dbReference type="Proteomes" id="UP000017837">
    <property type="component" value="Unassembled WGS sequence"/>
</dbReference>
<gene>
    <name evidence="2" type="ORF">ABENE_00060</name>
</gene>
<reference evidence="2 3" key="1">
    <citation type="journal article" date="2014" name="Nature">
        <title>Sequential evolution of bacterial morphology by co-option of a developmental regulator.</title>
        <authorList>
            <person name="Jiang C."/>
            <person name="Brown P.J."/>
            <person name="Ducret A."/>
            <person name="Brun Y.V."/>
        </authorList>
    </citation>
    <scope>NUCLEOTIDE SEQUENCE [LARGE SCALE GENOMIC DNA]</scope>
    <source>
        <strain evidence="2 3">DSM 16100</strain>
    </source>
</reference>
<name>V4Q473_9CAUL</name>
<proteinExistence type="predicted"/>
<feature type="compositionally biased region" description="Polar residues" evidence="1">
    <location>
        <begin position="126"/>
        <end position="140"/>
    </location>
</feature>
<feature type="compositionally biased region" description="Basic and acidic residues" evidence="1">
    <location>
        <begin position="80"/>
        <end position="97"/>
    </location>
</feature>
<evidence type="ECO:0000313" key="2">
    <source>
        <dbReference type="EMBL" id="ESQ94519.1"/>
    </source>
</evidence>
<evidence type="ECO:0000256" key="1">
    <source>
        <dbReference type="SAM" id="MobiDB-lite"/>
    </source>
</evidence>
<sequence length="140" mass="15392">MTQPLTPSHIPLPDRQRLRQRQRAAQLIAAFEATSQQTVTEINCAARALIVLDRMLTQLWTEPGDTPVRRAKNIAGSAPAKDDQTPDEKTSDEDTRSQDTGSEETGSAPPPLNRRQHRALAARTRITPQATPSSLRCESG</sequence>
<organism evidence="2 3">
    <name type="scientific">Asticcacaulis benevestitus DSM 16100 = ATCC BAA-896</name>
    <dbReference type="NCBI Taxonomy" id="1121022"/>
    <lineage>
        <taxon>Bacteria</taxon>
        <taxon>Pseudomonadati</taxon>
        <taxon>Pseudomonadota</taxon>
        <taxon>Alphaproteobacteria</taxon>
        <taxon>Caulobacterales</taxon>
        <taxon>Caulobacteraceae</taxon>
        <taxon>Asticcacaulis</taxon>
    </lineage>
</organism>
<dbReference type="RefSeq" id="WP_018081261.1">
    <property type="nucleotide sequence ID" value="NZ_AQWM01000004.1"/>
</dbReference>
<protein>
    <submittedName>
        <fullName evidence="2">Uncharacterized protein</fullName>
    </submittedName>
</protein>
<dbReference type="PATRIC" id="fig|1121022.4.peg.11"/>
<comment type="caution">
    <text evidence="2">The sequence shown here is derived from an EMBL/GenBank/DDBJ whole genome shotgun (WGS) entry which is preliminary data.</text>
</comment>
<dbReference type="EMBL" id="AWGB01000001">
    <property type="protein sequence ID" value="ESQ94519.1"/>
    <property type="molecule type" value="Genomic_DNA"/>
</dbReference>
<accession>V4Q473</accession>
<evidence type="ECO:0000313" key="3">
    <source>
        <dbReference type="Proteomes" id="UP000017837"/>
    </source>
</evidence>
<dbReference type="AlphaFoldDB" id="V4Q473"/>
<feature type="region of interest" description="Disordered" evidence="1">
    <location>
        <begin position="64"/>
        <end position="140"/>
    </location>
</feature>
<dbReference type="STRING" id="1121022.GCA_000376105_01594"/>
<keyword evidence="3" id="KW-1185">Reference proteome</keyword>